<sequence length="334" mass="35533">MLPGMTNGKRVLVIGAGTMGTAWARMLADGRVPGVGLAGVVDIDGARALELANATGTRAFGDIAGAVRQTRPDAAYVATPDAVHRAPVEELVALGVPVLVEKPLATTVEDAESMAATVRTSGLHAEVNWMQRWNPPMAEAARAVAGGELGDVRLFNARLNQPVTSPRERLHWSGGTTPAWYLMSHLFDLALWMGRKRAISVYALGGRGELAGHGIETYDWVHAIVRYADGADGVFEACWILPESWPTSSDLAVRVVGTRGAVEADGGRQGLSVATDRYRFPATLQWAPQRLTAFLRAAEAGGPPGASFDDGVLVTRLLVALHRSLESGNVERVE</sequence>
<dbReference type="SUPFAM" id="SSF55347">
    <property type="entry name" value="Glyceraldehyde-3-phosphate dehydrogenase-like, C-terminal domain"/>
    <property type="match status" value="1"/>
</dbReference>
<reference evidence="3 4" key="1">
    <citation type="submission" date="2019-08" db="EMBL/GenBank/DDBJ databases">
        <authorList>
            <person name="Toschakov S.V."/>
        </authorList>
    </citation>
    <scope>NUCLEOTIDE SEQUENCE [LARGE SCALE GENOMIC DNA]</scope>
    <source>
        <strain evidence="3 4">3753O</strain>
    </source>
</reference>
<dbReference type="InterPro" id="IPR055170">
    <property type="entry name" value="GFO_IDH_MocA-like_dom"/>
</dbReference>
<accession>A0ABX6C5M8</accession>
<gene>
    <name evidence="3" type="ORF">Tbon_10840</name>
</gene>
<dbReference type="Proteomes" id="UP000326331">
    <property type="component" value="Chromosome"/>
</dbReference>
<evidence type="ECO:0000313" key="3">
    <source>
        <dbReference type="EMBL" id="QFG03771.1"/>
    </source>
</evidence>
<dbReference type="Gene3D" id="3.30.360.10">
    <property type="entry name" value="Dihydrodipicolinate Reductase, domain 2"/>
    <property type="match status" value="1"/>
</dbReference>
<protein>
    <submittedName>
        <fullName evidence="3">Gfo/Idh/MocA family oxidoreductase</fullName>
    </submittedName>
</protein>
<evidence type="ECO:0000313" key="4">
    <source>
        <dbReference type="Proteomes" id="UP000326331"/>
    </source>
</evidence>
<feature type="domain" description="GFO/IDH/MocA-like oxidoreductase" evidence="2">
    <location>
        <begin position="138"/>
        <end position="262"/>
    </location>
</feature>
<dbReference type="InterPro" id="IPR036291">
    <property type="entry name" value="NAD(P)-bd_dom_sf"/>
</dbReference>
<dbReference type="PANTHER" id="PTHR43377">
    <property type="entry name" value="BILIVERDIN REDUCTASE A"/>
    <property type="match status" value="1"/>
</dbReference>
<name>A0ABX6C5M8_9CHLR</name>
<dbReference type="Pfam" id="PF01408">
    <property type="entry name" value="GFO_IDH_MocA"/>
    <property type="match status" value="1"/>
</dbReference>
<reference evidence="3 4" key="2">
    <citation type="submission" date="2019-10" db="EMBL/GenBank/DDBJ databases">
        <title>Thermopilla bonchosmolovskayae gen. nov., sp. nov., a moderately thermophilic Chloroflexi bacterium from a Chukotka hot spring (Arctic, Russia), representing a novel classis Thermopillaia, which include previously uncultivated lineage OLB14.</title>
        <authorList>
            <person name="Kochetkova T.V."/>
            <person name="Zayulina K.S."/>
            <person name="Zhigarkov V.S."/>
            <person name="Minaev N.V."/>
            <person name="Novikov A."/>
            <person name="Toshchakov S.V."/>
            <person name="Elcheninov A.G."/>
            <person name="Kublanov I.V."/>
        </authorList>
    </citation>
    <scope>NUCLEOTIDE SEQUENCE [LARGE SCALE GENOMIC DNA]</scope>
    <source>
        <strain evidence="3 4">3753O</strain>
    </source>
</reference>
<dbReference type="SUPFAM" id="SSF51735">
    <property type="entry name" value="NAD(P)-binding Rossmann-fold domains"/>
    <property type="match status" value="1"/>
</dbReference>
<feature type="domain" description="Gfo/Idh/MocA-like oxidoreductase N-terminal" evidence="1">
    <location>
        <begin position="10"/>
        <end position="126"/>
    </location>
</feature>
<evidence type="ECO:0000259" key="1">
    <source>
        <dbReference type="Pfam" id="PF01408"/>
    </source>
</evidence>
<dbReference type="PANTHER" id="PTHR43377:SF1">
    <property type="entry name" value="BILIVERDIN REDUCTASE A"/>
    <property type="match status" value="1"/>
</dbReference>
<dbReference type="EMBL" id="CP042829">
    <property type="protein sequence ID" value="QFG03771.1"/>
    <property type="molecule type" value="Genomic_DNA"/>
</dbReference>
<organism evidence="3 4">
    <name type="scientific">Tepidiforma bonchosmolovskayae</name>
    <dbReference type="NCBI Taxonomy" id="2601677"/>
    <lineage>
        <taxon>Bacteria</taxon>
        <taxon>Bacillati</taxon>
        <taxon>Chloroflexota</taxon>
        <taxon>Tepidiformia</taxon>
        <taxon>Tepidiformales</taxon>
        <taxon>Tepidiformaceae</taxon>
        <taxon>Tepidiforma</taxon>
    </lineage>
</organism>
<proteinExistence type="predicted"/>
<dbReference type="Gene3D" id="3.40.50.720">
    <property type="entry name" value="NAD(P)-binding Rossmann-like Domain"/>
    <property type="match status" value="1"/>
</dbReference>
<keyword evidence="4" id="KW-1185">Reference proteome</keyword>
<dbReference type="InterPro" id="IPR051450">
    <property type="entry name" value="Gfo/Idh/MocA_Oxidoreductases"/>
</dbReference>
<dbReference type="InterPro" id="IPR000683">
    <property type="entry name" value="Gfo/Idh/MocA-like_OxRdtase_N"/>
</dbReference>
<dbReference type="Pfam" id="PF22725">
    <property type="entry name" value="GFO_IDH_MocA_C3"/>
    <property type="match status" value="1"/>
</dbReference>
<evidence type="ECO:0000259" key="2">
    <source>
        <dbReference type="Pfam" id="PF22725"/>
    </source>
</evidence>